<dbReference type="PANTHER" id="PTHR39178">
    <property type="entry name" value="HYPOTHETICAL RIBOSOME-ASSOCIATED PROTEIN"/>
    <property type="match status" value="1"/>
</dbReference>
<dbReference type="PANTHER" id="PTHR39178:SF1">
    <property type="entry name" value="RIBOSOMAL-PROCESSING CYSTEINE PROTEASE PRP"/>
    <property type="match status" value="1"/>
</dbReference>
<dbReference type="RefSeq" id="WP_007475127.1">
    <property type="nucleotide sequence ID" value="NZ_KQ130610.1"/>
</dbReference>
<dbReference type="AlphaFoldDB" id="A0A0J8GI44"/>
<name>A0A0J8GI44_9LIST</name>
<keyword evidence="2" id="KW-0645">Protease</keyword>
<gene>
    <name evidence="7" type="ORF">X560_0546</name>
</gene>
<dbReference type="EMBL" id="AZHO01000007">
    <property type="protein sequence ID" value="KMT60418.1"/>
    <property type="molecule type" value="Genomic_DNA"/>
</dbReference>
<sequence length="105" mass="11643">MIQVNIKWKNEQIAAFTMSGHADFAENGRDLVCAGASSIVFGMIGALEDMEGVPPIFEEEPGYLFYTVPEEFVTNGNVQILLNGMVNQLRSLAYSYPDHIKINSK</sequence>
<evidence type="ECO:0000256" key="4">
    <source>
        <dbReference type="ARBA" id="ARBA00022807"/>
    </source>
</evidence>
<keyword evidence="1" id="KW-0690">Ribosome biogenesis</keyword>
<keyword evidence="3" id="KW-0378">Hydrolase</keyword>
<evidence type="ECO:0000256" key="6">
    <source>
        <dbReference type="ARBA" id="ARBA00044538"/>
    </source>
</evidence>
<proteinExistence type="inferred from homology"/>
<dbReference type="PATRIC" id="fig|1430899.3.peg.561"/>
<protein>
    <recommendedName>
        <fullName evidence="6">Ribosomal processing cysteine protease Prp</fullName>
    </recommendedName>
</protein>
<evidence type="ECO:0000256" key="3">
    <source>
        <dbReference type="ARBA" id="ARBA00022801"/>
    </source>
</evidence>
<reference evidence="7 8" key="1">
    <citation type="journal article" date="2015" name="Genome Biol. Evol.">
        <title>Comparative Genomics of Listeria Sensu Lato: Genus-Wide Differences in Evolutionary Dynamics and the Progressive Gain of Complex, Potentially Pathogenicity-Related Traits through Lateral Gene Transfer.</title>
        <authorList>
            <person name="Chiara M."/>
            <person name="Caruso M."/>
            <person name="D'Erchia A.M."/>
            <person name="Manzari C."/>
            <person name="Fraccalvieri R."/>
            <person name="Goffredo E."/>
            <person name="Latorre L."/>
            <person name="Miccolupo A."/>
            <person name="Padalino I."/>
            <person name="Santagada G."/>
            <person name="Chiocco D."/>
            <person name="Pesole G."/>
            <person name="Horner D.S."/>
            <person name="Parisi A."/>
        </authorList>
    </citation>
    <scope>NUCLEOTIDE SEQUENCE [LARGE SCALE GENOMIC DNA]</scope>
    <source>
        <strain evidence="7 8">1991</strain>
    </source>
</reference>
<dbReference type="InterPro" id="IPR007422">
    <property type="entry name" value="Peptidase_Prp"/>
</dbReference>
<evidence type="ECO:0000313" key="7">
    <source>
        <dbReference type="EMBL" id="KMT60418.1"/>
    </source>
</evidence>
<comment type="caution">
    <text evidence="7">The sequence shown here is derived from an EMBL/GenBank/DDBJ whole genome shotgun (WGS) entry which is preliminary data.</text>
</comment>
<evidence type="ECO:0000313" key="8">
    <source>
        <dbReference type="Proteomes" id="UP000052258"/>
    </source>
</evidence>
<dbReference type="GO" id="GO:0008234">
    <property type="term" value="F:cysteine-type peptidase activity"/>
    <property type="evidence" value="ECO:0007669"/>
    <property type="project" value="UniProtKB-KW"/>
</dbReference>
<dbReference type="OrthoDB" id="48998at2"/>
<dbReference type="CDD" id="cd16332">
    <property type="entry name" value="Prp-like"/>
    <property type="match status" value="1"/>
</dbReference>
<dbReference type="Pfam" id="PF04327">
    <property type="entry name" value="Peptidase_Prp"/>
    <property type="match status" value="1"/>
</dbReference>
<dbReference type="Proteomes" id="UP000052258">
    <property type="component" value="Unassembled WGS sequence"/>
</dbReference>
<dbReference type="GO" id="GO:0006508">
    <property type="term" value="P:proteolysis"/>
    <property type="evidence" value="ECO:0007669"/>
    <property type="project" value="UniProtKB-KW"/>
</dbReference>
<keyword evidence="8" id="KW-1185">Reference proteome</keyword>
<organism evidence="7 8">
    <name type="scientific">Listeria fleischmannii 1991</name>
    <dbReference type="NCBI Taxonomy" id="1430899"/>
    <lineage>
        <taxon>Bacteria</taxon>
        <taxon>Bacillati</taxon>
        <taxon>Bacillota</taxon>
        <taxon>Bacilli</taxon>
        <taxon>Bacillales</taxon>
        <taxon>Listeriaceae</taxon>
        <taxon>Listeria</taxon>
    </lineage>
</organism>
<dbReference type="Gene3D" id="3.30.70.1490">
    <property type="entry name" value="Cysteine protease Prp"/>
    <property type="match status" value="1"/>
</dbReference>
<evidence type="ECO:0000256" key="5">
    <source>
        <dbReference type="ARBA" id="ARBA00044503"/>
    </source>
</evidence>
<evidence type="ECO:0000256" key="1">
    <source>
        <dbReference type="ARBA" id="ARBA00022517"/>
    </source>
</evidence>
<evidence type="ECO:0000256" key="2">
    <source>
        <dbReference type="ARBA" id="ARBA00022670"/>
    </source>
</evidence>
<dbReference type="GO" id="GO:0042254">
    <property type="term" value="P:ribosome biogenesis"/>
    <property type="evidence" value="ECO:0007669"/>
    <property type="project" value="UniProtKB-KW"/>
</dbReference>
<dbReference type="SUPFAM" id="SSF118010">
    <property type="entry name" value="TM1457-like"/>
    <property type="match status" value="1"/>
</dbReference>
<comment type="similarity">
    <text evidence="5">Belongs to the Prp family.</text>
</comment>
<keyword evidence="4" id="KW-0788">Thiol protease</keyword>
<accession>A0A0J8GI44</accession>
<dbReference type="InterPro" id="IPR036764">
    <property type="entry name" value="Peptidase_Prp_sf"/>
</dbReference>